<proteinExistence type="predicted"/>
<dbReference type="AlphaFoldDB" id="A0AAU7C6Y5"/>
<dbReference type="InterPro" id="IPR011990">
    <property type="entry name" value="TPR-like_helical_dom_sf"/>
</dbReference>
<organism evidence="2">
    <name type="scientific">Singulisphaera sp. Ch08</name>
    <dbReference type="NCBI Taxonomy" id="3120278"/>
    <lineage>
        <taxon>Bacteria</taxon>
        <taxon>Pseudomonadati</taxon>
        <taxon>Planctomycetota</taxon>
        <taxon>Planctomycetia</taxon>
        <taxon>Isosphaerales</taxon>
        <taxon>Isosphaeraceae</taxon>
        <taxon>Singulisphaera</taxon>
    </lineage>
</organism>
<keyword evidence="1" id="KW-0812">Transmembrane</keyword>
<protein>
    <submittedName>
        <fullName evidence="2">Tetratricopeptide repeat protein</fullName>
    </submittedName>
</protein>
<dbReference type="RefSeq" id="WP_406693608.1">
    <property type="nucleotide sequence ID" value="NZ_CP155447.1"/>
</dbReference>
<keyword evidence="1" id="KW-1133">Transmembrane helix</keyword>
<evidence type="ECO:0000256" key="1">
    <source>
        <dbReference type="SAM" id="Phobius"/>
    </source>
</evidence>
<keyword evidence="1" id="KW-0472">Membrane</keyword>
<dbReference type="Pfam" id="PF13432">
    <property type="entry name" value="TPR_16"/>
    <property type="match status" value="1"/>
</dbReference>
<dbReference type="SUPFAM" id="SSF48452">
    <property type="entry name" value="TPR-like"/>
    <property type="match status" value="1"/>
</dbReference>
<reference evidence="2" key="1">
    <citation type="submission" date="2024-05" db="EMBL/GenBank/DDBJ databases">
        <title>Planctomycetes of the genus Singulisphaera possess chitinolytic capabilities.</title>
        <authorList>
            <person name="Ivanova A."/>
        </authorList>
    </citation>
    <scope>NUCLEOTIDE SEQUENCE</scope>
    <source>
        <strain evidence="2">Ch08T</strain>
    </source>
</reference>
<gene>
    <name evidence="2" type="ORF">V5E97_21490</name>
</gene>
<name>A0AAU7C6Y5_9BACT</name>
<dbReference type="EMBL" id="CP155447">
    <property type="protein sequence ID" value="XBH00926.1"/>
    <property type="molecule type" value="Genomic_DNA"/>
</dbReference>
<feature type="transmembrane region" description="Helical" evidence="1">
    <location>
        <begin position="6"/>
        <end position="28"/>
    </location>
</feature>
<evidence type="ECO:0000313" key="2">
    <source>
        <dbReference type="EMBL" id="XBH00926.1"/>
    </source>
</evidence>
<accession>A0AAU7C6Y5</accession>
<dbReference type="Gene3D" id="1.25.40.10">
    <property type="entry name" value="Tetratricopeptide repeat domain"/>
    <property type="match status" value="1"/>
</dbReference>
<sequence>MTTRQVFFVIAIAVGLIIFVSMTIYQLLSPTQRALKKAKRGDVAGAEADLQDLLRKGESAGTRATLGQVYLLAGRPQEAEGELRQAVEMGKRTAGTLNSLGWALVQLNRVEEALPIAEEAHKKAHEDFEVYCLYCGLMAENGRAHEVTKLYEFLKTTAAQIQKMNAAKFRSELADKYEFAKSRMVAAGLA</sequence>